<reference evidence="3 4" key="1">
    <citation type="submission" date="2017-08" db="EMBL/GenBank/DDBJ databases">
        <title>Mechanisms for carbon and nitrogen cycling indicate functional differentiation within the Candidate Phyla Radiation.</title>
        <authorList>
            <person name="Danczak R.E."/>
            <person name="Johnston M.D."/>
            <person name="Kenah C."/>
            <person name="Slattery M."/>
            <person name="Wrighton K.C."/>
            <person name="Wilkins M.J."/>
        </authorList>
    </citation>
    <scope>NUCLEOTIDE SEQUENCE [LARGE SCALE GENOMIC DNA]</scope>
    <source>
        <strain evidence="3">Gr01-1014_85</strain>
    </source>
</reference>
<keyword evidence="2" id="KW-1133">Transmembrane helix</keyword>
<proteinExistence type="predicted"/>
<accession>A0A554J986</accession>
<evidence type="ECO:0000313" key="3">
    <source>
        <dbReference type="EMBL" id="TSC64911.1"/>
    </source>
</evidence>
<evidence type="ECO:0000313" key="4">
    <source>
        <dbReference type="Proteomes" id="UP000316253"/>
    </source>
</evidence>
<name>A0A554J986_9BACT</name>
<evidence type="ECO:0008006" key="5">
    <source>
        <dbReference type="Google" id="ProtNLM"/>
    </source>
</evidence>
<sequence>MTKNSINLLPNRTAADQRLELDWFRLSSWLLIGLCLAQLGYYWLNRQSLVQSLANQARTSLEIEQSQQEIQSSIKAPVLLDQIELKASDKLGLAGTADNLTTVSNLVTSLKSRSEFSQVAITSTKTENSQTNFNLEITIVKPVSATASPSASPSASPKQEVKS</sequence>
<gene>
    <name evidence="3" type="ORF">CEO22_662</name>
</gene>
<evidence type="ECO:0000256" key="1">
    <source>
        <dbReference type="SAM" id="MobiDB-lite"/>
    </source>
</evidence>
<organism evidence="3 4">
    <name type="scientific">Candidatus Berkelbacteria bacterium Gr01-1014_85</name>
    <dbReference type="NCBI Taxonomy" id="2017150"/>
    <lineage>
        <taxon>Bacteria</taxon>
        <taxon>Candidatus Berkelbacteria</taxon>
    </lineage>
</organism>
<feature type="transmembrane region" description="Helical" evidence="2">
    <location>
        <begin position="26"/>
        <end position="44"/>
    </location>
</feature>
<keyword evidence="2" id="KW-0472">Membrane</keyword>
<keyword evidence="2" id="KW-0812">Transmembrane</keyword>
<dbReference type="Proteomes" id="UP000316253">
    <property type="component" value="Unassembled WGS sequence"/>
</dbReference>
<feature type="region of interest" description="Disordered" evidence="1">
    <location>
        <begin position="144"/>
        <end position="163"/>
    </location>
</feature>
<feature type="compositionally biased region" description="Low complexity" evidence="1">
    <location>
        <begin position="144"/>
        <end position="157"/>
    </location>
</feature>
<comment type="caution">
    <text evidence="3">The sequence shown here is derived from an EMBL/GenBank/DDBJ whole genome shotgun (WGS) entry which is preliminary data.</text>
</comment>
<dbReference type="EMBL" id="VMFD01000077">
    <property type="protein sequence ID" value="TSC64911.1"/>
    <property type="molecule type" value="Genomic_DNA"/>
</dbReference>
<evidence type="ECO:0000256" key="2">
    <source>
        <dbReference type="SAM" id="Phobius"/>
    </source>
</evidence>
<dbReference type="AlphaFoldDB" id="A0A554J986"/>
<protein>
    <recommendedName>
        <fullName evidence="5">Type IV pilus assembly protein PilN</fullName>
    </recommendedName>
</protein>